<dbReference type="AlphaFoldDB" id="A0A0W0UHJ5"/>
<reference evidence="1 2" key="1">
    <citation type="submission" date="2015-11" db="EMBL/GenBank/DDBJ databases">
        <title>Genomic analysis of 38 Legionella species identifies large and diverse effector repertoires.</title>
        <authorList>
            <person name="Burstein D."/>
            <person name="Amaro F."/>
            <person name="Zusman T."/>
            <person name="Lifshitz Z."/>
            <person name="Cohen O."/>
            <person name="Gilbert J.A."/>
            <person name="Pupko T."/>
            <person name="Shuman H.A."/>
            <person name="Segal G."/>
        </authorList>
    </citation>
    <scope>NUCLEOTIDE SEQUENCE [LARGE SCALE GENOMIC DNA]</scope>
    <source>
        <strain evidence="1 2">JA-26-G1-E2</strain>
    </source>
</reference>
<protein>
    <submittedName>
        <fullName evidence="1">Uncharacterized protein</fullName>
    </submittedName>
</protein>
<comment type="caution">
    <text evidence="1">The sequence shown here is derived from an EMBL/GenBank/DDBJ whole genome shotgun (WGS) entry which is preliminary data.</text>
</comment>
<accession>A0A0W0UHJ5</accession>
<dbReference type="STRING" id="455.Ljam_1228"/>
<evidence type="ECO:0000313" key="2">
    <source>
        <dbReference type="Proteomes" id="UP000054715"/>
    </source>
</evidence>
<dbReference type="Proteomes" id="UP000054715">
    <property type="component" value="Unassembled WGS sequence"/>
</dbReference>
<evidence type="ECO:0000313" key="1">
    <source>
        <dbReference type="EMBL" id="KTD07033.1"/>
    </source>
</evidence>
<name>A0A0W0UHJ5_9GAMM</name>
<dbReference type="EMBL" id="LNYG01000013">
    <property type="protein sequence ID" value="KTD07033.1"/>
    <property type="molecule type" value="Genomic_DNA"/>
</dbReference>
<dbReference type="AntiFam" id="ANF00012">
    <property type="entry name" value="tRNA translation"/>
</dbReference>
<organism evidence="1 2">
    <name type="scientific">Legionella jamestowniensis</name>
    <dbReference type="NCBI Taxonomy" id="455"/>
    <lineage>
        <taxon>Bacteria</taxon>
        <taxon>Pseudomonadati</taxon>
        <taxon>Pseudomonadota</taxon>
        <taxon>Gammaproteobacteria</taxon>
        <taxon>Legionellales</taxon>
        <taxon>Legionellaceae</taxon>
        <taxon>Legionella</taxon>
    </lineage>
</organism>
<proteinExistence type="predicted"/>
<sequence length="66" mass="7261">MGTLGFPSTTEAGDGGARRDRTADLLHAMQALSQLSYSPEIKNRSLMTHLNTVKKNLTNSYSIFVF</sequence>
<gene>
    <name evidence="1" type="ORF">Ljam_1228</name>
</gene>